<feature type="region of interest" description="Disordered" evidence="1">
    <location>
        <begin position="288"/>
        <end position="490"/>
    </location>
</feature>
<feature type="compositionally biased region" description="Basic and acidic residues" evidence="1">
    <location>
        <begin position="630"/>
        <end position="642"/>
    </location>
</feature>
<keyword evidence="2" id="KW-0812">Transmembrane</keyword>
<dbReference type="OrthoDB" id="2502977at2759"/>
<feature type="compositionally biased region" description="Polar residues" evidence="1">
    <location>
        <begin position="392"/>
        <end position="407"/>
    </location>
</feature>
<evidence type="ECO:0000313" key="3">
    <source>
        <dbReference type="EMBL" id="KAG0151733.1"/>
    </source>
</evidence>
<dbReference type="AlphaFoldDB" id="A0A9P6TIE8"/>
<accession>A0A9P6TIE8</accession>
<name>A0A9P6TIE8_9BASI</name>
<feature type="transmembrane region" description="Helical" evidence="2">
    <location>
        <begin position="151"/>
        <end position="169"/>
    </location>
</feature>
<feature type="transmembrane region" description="Helical" evidence="2">
    <location>
        <begin position="89"/>
        <end position="113"/>
    </location>
</feature>
<proteinExistence type="predicted"/>
<feature type="transmembrane region" description="Helical" evidence="2">
    <location>
        <begin position="29"/>
        <end position="49"/>
    </location>
</feature>
<sequence>MALEQDGIWFKSAFYSASIFTIGQHRRSLILIIIIPLILINITLALFSISHPRFTSIYAFGFASAFLAYTLTINFVGKHGLTGLNSPHWHQNIALISIIFGAGTLGALITFTFPARSISIGYTLLAIEASIVIGSSIEIFSNNRLATTRVYLPWIIIGLLAFCSTSFQLKTLPRSYLSRALSSACVGCFGLFFGIDLLVNENKGFSLGWRRLFDHNSIHSPVLVVRHNHPPPISTRVFIGASWLLIPFCAAVQLIIFRQRSSSTPSSFICPRSPEGVIEELMNDNDIDDKRSLDHQQPSSPLPVPIPTTEQDHTQSSSHLTGLSAIPELSERSRSESTHARRSALIASYCSPVPAPSRGHSSSRHRHSSSASRSRSGSGVGAGLGNSHRHPSSASGSTPLNKSIQSSGHRHPSSASGSGVLSGLLGSHRHPSSASGSAPLAHSHASSGHRHPSSGSGSAPILQLSTGSGSGPITSSHQPSPSNASSSGRLTNAAVGRPVFIQEEETEIVSLEGELAEFVEAAYAEQQGIQSQPPAYDDEGIGSRGVESKNKKSAVLKDSKGVRMGEEEVRRDQLIDTQTSPSNSEIDLLQRNQSETIRPRSDVAESVLDSDLRFWTPVEGQEMGNDEGGLDLRRDLHLLGSD</sequence>
<feature type="compositionally biased region" description="Basic and acidic residues" evidence="1">
    <location>
        <begin position="329"/>
        <end position="339"/>
    </location>
</feature>
<feature type="transmembrane region" description="Helical" evidence="2">
    <location>
        <begin position="56"/>
        <end position="77"/>
    </location>
</feature>
<protein>
    <recommendedName>
        <fullName evidence="5">DUF4203 domain-containing protein</fullName>
    </recommendedName>
</protein>
<keyword evidence="4" id="KW-1185">Reference proteome</keyword>
<comment type="caution">
    <text evidence="3">The sequence shown here is derived from an EMBL/GenBank/DDBJ whole genome shotgun (WGS) entry which is preliminary data.</text>
</comment>
<evidence type="ECO:0000313" key="4">
    <source>
        <dbReference type="Proteomes" id="UP000886653"/>
    </source>
</evidence>
<keyword evidence="2" id="KW-0472">Membrane</keyword>
<organism evidence="3 4">
    <name type="scientific">Cronartium quercuum f. sp. fusiforme G11</name>
    <dbReference type="NCBI Taxonomy" id="708437"/>
    <lineage>
        <taxon>Eukaryota</taxon>
        <taxon>Fungi</taxon>
        <taxon>Dikarya</taxon>
        <taxon>Basidiomycota</taxon>
        <taxon>Pucciniomycotina</taxon>
        <taxon>Pucciniomycetes</taxon>
        <taxon>Pucciniales</taxon>
        <taxon>Coleosporiaceae</taxon>
        <taxon>Cronartium</taxon>
    </lineage>
</organism>
<evidence type="ECO:0000256" key="2">
    <source>
        <dbReference type="SAM" id="Phobius"/>
    </source>
</evidence>
<reference evidence="3" key="1">
    <citation type="submission" date="2013-11" db="EMBL/GenBank/DDBJ databases">
        <title>Genome sequence of the fusiform rust pathogen reveals effectors for host alternation and coevolution with pine.</title>
        <authorList>
            <consortium name="DOE Joint Genome Institute"/>
            <person name="Smith K."/>
            <person name="Pendleton A."/>
            <person name="Kubisiak T."/>
            <person name="Anderson C."/>
            <person name="Salamov A."/>
            <person name="Aerts A."/>
            <person name="Riley R."/>
            <person name="Clum A."/>
            <person name="Lindquist E."/>
            <person name="Ence D."/>
            <person name="Campbell M."/>
            <person name="Kronenberg Z."/>
            <person name="Feau N."/>
            <person name="Dhillon B."/>
            <person name="Hamelin R."/>
            <person name="Burleigh J."/>
            <person name="Smith J."/>
            <person name="Yandell M."/>
            <person name="Nelson C."/>
            <person name="Grigoriev I."/>
            <person name="Davis J."/>
        </authorList>
    </citation>
    <scope>NUCLEOTIDE SEQUENCE</scope>
    <source>
        <strain evidence="3">G11</strain>
    </source>
</reference>
<dbReference type="Proteomes" id="UP000886653">
    <property type="component" value="Unassembled WGS sequence"/>
</dbReference>
<evidence type="ECO:0000256" key="1">
    <source>
        <dbReference type="SAM" id="MobiDB-lite"/>
    </source>
</evidence>
<feature type="compositionally biased region" description="Basic and acidic residues" evidence="1">
    <location>
        <begin position="546"/>
        <end position="574"/>
    </location>
</feature>
<evidence type="ECO:0008006" key="5">
    <source>
        <dbReference type="Google" id="ProtNLM"/>
    </source>
</evidence>
<feature type="transmembrane region" description="Helical" evidence="2">
    <location>
        <begin position="120"/>
        <end position="139"/>
    </location>
</feature>
<feature type="compositionally biased region" description="Low complexity" evidence="1">
    <location>
        <begin position="453"/>
        <end position="487"/>
    </location>
</feature>
<feature type="compositionally biased region" description="Low complexity" evidence="1">
    <location>
        <begin position="413"/>
        <end position="426"/>
    </location>
</feature>
<gene>
    <name evidence="3" type="ORF">CROQUDRAFT_129854</name>
</gene>
<feature type="compositionally biased region" description="Polar residues" evidence="1">
    <location>
        <begin position="575"/>
        <end position="596"/>
    </location>
</feature>
<dbReference type="EMBL" id="MU167211">
    <property type="protein sequence ID" value="KAG0151733.1"/>
    <property type="molecule type" value="Genomic_DNA"/>
</dbReference>
<keyword evidence="2" id="KW-1133">Transmembrane helix</keyword>
<feature type="region of interest" description="Disordered" evidence="1">
    <location>
        <begin position="618"/>
        <end position="642"/>
    </location>
</feature>
<feature type="region of interest" description="Disordered" evidence="1">
    <location>
        <begin position="529"/>
        <end position="603"/>
    </location>
</feature>
<feature type="transmembrane region" description="Helical" evidence="2">
    <location>
        <begin position="181"/>
        <end position="199"/>
    </location>
</feature>